<dbReference type="Pfam" id="PF00628">
    <property type="entry name" value="PHD"/>
    <property type="match status" value="1"/>
</dbReference>
<dbReference type="Proteomes" id="UP000789405">
    <property type="component" value="Unassembled WGS sequence"/>
</dbReference>
<dbReference type="AlphaFoldDB" id="A0A9N9J4M0"/>
<protein>
    <submittedName>
        <fullName evidence="6">19325_t:CDS:1</fullName>
    </submittedName>
</protein>
<evidence type="ECO:0000256" key="2">
    <source>
        <dbReference type="ARBA" id="ARBA00022771"/>
    </source>
</evidence>
<evidence type="ECO:0000259" key="5">
    <source>
        <dbReference type="Pfam" id="PF00628"/>
    </source>
</evidence>
<dbReference type="InterPro" id="IPR013083">
    <property type="entry name" value="Znf_RING/FYVE/PHD"/>
</dbReference>
<dbReference type="GO" id="GO:0008270">
    <property type="term" value="F:zinc ion binding"/>
    <property type="evidence" value="ECO:0007669"/>
    <property type="project" value="UniProtKB-KW"/>
</dbReference>
<evidence type="ECO:0000256" key="1">
    <source>
        <dbReference type="ARBA" id="ARBA00022723"/>
    </source>
</evidence>
<dbReference type="InterPro" id="IPR011011">
    <property type="entry name" value="Znf_FYVE_PHD"/>
</dbReference>
<evidence type="ECO:0000313" key="7">
    <source>
        <dbReference type="Proteomes" id="UP000789405"/>
    </source>
</evidence>
<feature type="region of interest" description="Disordered" evidence="4">
    <location>
        <begin position="363"/>
        <end position="395"/>
    </location>
</feature>
<proteinExistence type="predicted"/>
<keyword evidence="2" id="KW-0863">Zinc-finger</keyword>
<dbReference type="EMBL" id="CAJVPY010017908">
    <property type="protein sequence ID" value="CAG8764322.1"/>
    <property type="molecule type" value="Genomic_DNA"/>
</dbReference>
<feature type="non-terminal residue" evidence="6">
    <location>
        <position position="395"/>
    </location>
</feature>
<dbReference type="Gene3D" id="3.30.40.10">
    <property type="entry name" value="Zinc/RING finger domain, C3HC4 (zinc finger)"/>
    <property type="match status" value="1"/>
</dbReference>
<dbReference type="InterPro" id="IPR019787">
    <property type="entry name" value="Znf_PHD-finger"/>
</dbReference>
<evidence type="ECO:0000313" key="6">
    <source>
        <dbReference type="EMBL" id="CAG8764322.1"/>
    </source>
</evidence>
<evidence type="ECO:0000256" key="3">
    <source>
        <dbReference type="ARBA" id="ARBA00022833"/>
    </source>
</evidence>
<sequence length="395" mass="44424">PQPQIIVPTQGYGDITSNISPSKEMMGTMMYHYNHHQMDYGNYQNYFGNLENLGNLGNLLDYSHSSSLLNDVFFSDPMIDDDDSIELSLQFDSDASSDTDILTPYNSPSSPAGIIDGGDDIWRLFYEDEFVNELRDQPSFIITRPNYFEFGNNGDNLISPPPPTPELVSDNNLKPDKKIRIDEQNVSTPNAISSPASTSSTMMMIIDELQETEELEVTLPRPTQTPTVFENLTKSGIDWCRYCGTTEGVNWRPGPWGKRTLCNKHGCDYKGYGFACKLPRLDLTGFVNETVEEREQSFVGNVLVRCEGCPKAFHQKCFVEGIDDETVQGTEPWYCEKGCQDNLRRKRIVVELPRKRLPLMSTPKAQIISSTTDSSSIPNSGTTSRPRTSRNSSRV</sequence>
<name>A0A9N9J4M0_9GLOM</name>
<gene>
    <name evidence="6" type="ORF">DERYTH_LOCUS18105</name>
</gene>
<keyword evidence="7" id="KW-1185">Reference proteome</keyword>
<dbReference type="SUPFAM" id="SSF57903">
    <property type="entry name" value="FYVE/PHD zinc finger"/>
    <property type="match status" value="1"/>
</dbReference>
<reference evidence="6" key="1">
    <citation type="submission" date="2021-06" db="EMBL/GenBank/DDBJ databases">
        <authorList>
            <person name="Kallberg Y."/>
            <person name="Tangrot J."/>
            <person name="Rosling A."/>
        </authorList>
    </citation>
    <scope>NUCLEOTIDE SEQUENCE</scope>
    <source>
        <strain evidence="6">MA453B</strain>
    </source>
</reference>
<keyword evidence="1" id="KW-0479">Metal-binding</keyword>
<dbReference type="CDD" id="cd15489">
    <property type="entry name" value="PHD_SF"/>
    <property type="match status" value="1"/>
</dbReference>
<keyword evidence="3" id="KW-0862">Zinc</keyword>
<comment type="caution">
    <text evidence="6">The sequence shown here is derived from an EMBL/GenBank/DDBJ whole genome shotgun (WGS) entry which is preliminary data.</text>
</comment>
<dbReference type="OrthoDB" id="5863171at2759"/>
<accession>A0A9N9J4M0</accession>
<feature type="domain" description="PHD-type" evidence="5">
    <location>
        <begin position="300"/>
        <end position="337"/>
    </location>
</feature>
<evidence type="ECO:0000256" key="4">
    <source>
        <dbReference type="SAM" id="MobiDB-lite"/>
    </source>
</evidence>
<feature type="compositionally biased region" description="Low complexity" evidence="4">
    <location>
        <begin position="367"/>
        <end position="395"/>
    </location>
</feature>
<organism evidence="6 7">
    <name type="scientific">Dentiscutata erythropus</name>
    <dbReference type="NCBI Taxonomy" id="1348616"/>
    <lineage>
        <taxon>Eukaryota</taxon>
        <taxon>Fungi</taxon>
        <taxon>Fungi incertae sedis</taxon>
        <taxon>Mucoromycota</taxon>
        <taxon>Glomeromycotina</taxon>
        <taxon>Glomeromycetes</taxon>
        <taxon>Diversisporales</taxon>
        <taxon>Gigasporaceae</taxon>
        <taxon>Dentiscutata</taxon>
    </lineage>
</organism>